<gene>
    <name evidence="3" type="ORF">EEDITHA_LOCUS22536</name>
</gene>
<feature type="region of interest" description="Disordered" evidence="2">
    <location>
        <begin position="1"/>
        <end position="24"/>
    </location>
</feature>
<comment type="caution">
    <text evidence="3">The sequence shown here is derived from an EMBL/GenBank/DDBJ whole genome shotgun (WGS) entry which is preliminary data.</text>
</comment>
<dbReference type="PANTHER" id="PTHR46601:SF2">
    <property type="entry name" value="UBIQUITIN-LIKE PROTEASE FAMILY PROFILE DOMAIN-CONTAINING PROTEIN"/>
    <property type="match status" value="1"/>
</dbReference>
<dbReference type="PANTHER" id="PTHR46601">
    <property type="entry name" value="ULP_PROTEASE DOMAIN-CONTAINING PROTEIN"/>
    <property type="match status" value="1"/>
</dbReference>
<evidence type="ECO:0000256" key="2">
    <source>
        <dbReference type="SAM" id="MobiDB-lite"/>
    </source>
</evidence>
<protein>
    <submittedName>
        <fullName evidence="3">Uncharacterized protein</fullName>
    </submittedName>
</protein>
<feature type="region of interest" description="Disordered" evidence="2">
    <location>
        <begin position="49"/>
        <end position="71"/>
    </location>
</feature>
<evidence type="ECO:0000313" key="4">
    <source>
        <dbReference type="Proteomes" id="UP001153954"/>
    </source>
</evidence>
<name>A0AAU9V9Y9_EUPED</name>
<evidence type="ECO:0000256" key="1">
    <source>
        <dbReference type="SAM" id="Coils"/>
    </source>
</evidence>
<keyword evidence="4" id="KW-1185">Reference proteome</keyword>
<keyword evidence="1" id="KW-0175">Coiled coil</keyword>
<dbReference type="EMBL" id="CAKOGL010000031">
    <property type="protein sequence ID" value="CAH2108617.1"/>
    <property type="molecule type" value="Genomic_DNA"/>
</dbReference>
<evidence type="ECO:0000313" key="3">
    <source>
        <dbReference type="EMBL" id="CAH2108617.1"/>
    </source>
</evidence>
<organism evidence="3 4">
    <name type="scientific">Euphydryas editha</name>
    <name type="common">Edith's checkerspot</name>
    <dbReference type="NCBI Taxonomy" id="104508"/>
    <lineage>
        <taxon>Eukaryota</taxon>
        <taxon>Metazoa</taxon>
        <taxon>Ecdysozoa</taxon>
        <taxon>Arthropoda</taxon>
        <taxon>Hexapoda</taxon>
        <taxon>Insecta</taxon>
        <taxon>Pterygota</taxon>
        <taxon>Neoptera</taxon>
        <taxon>Endopterygota</taxon>
        <taxon>Lepidoptera</taxon>
        <taxon>Glossata</taxon>
        <taxon>Ditrysia</taxon>
        <taxon>Papilionoidea</taxon>
        <taxon>Nymphalidae</taxon>
        <taxon>Nymphalinae</taxon>
        <taxon>Euphydryas</taxon>
    </lineage>
</organism>
<sequence>MPLTNAEKQRRYRERLKQDPEKFENYRKKNLERIKSKYKYKKVSELNDREKSEVRRKWREQKRQKKTENNTIETVTPTSAEITSTTSEITAMSSVKSIQRSRNMYRKKYNTSQNRIITLLRQNEALRKKLYRIQKKQRETIDTLQLDILKLQARNEFLEKALKDTYKSCKNNNERNVLKRIAVQKSTTQIKAKTYMLNMLGVKGGIKKKKEKEKKIVKIKTEVEKFFLRDDITRATAGKRECVTKNKCKKQIRYLNNTLKNLYEIFKKEGGSVSFATFCRFKPFYILSPSINKRETCLCIKHSNFDFKCVALRRRNIILYPNSYELIKDNVCNIKNYNCMYGKCLQCKCKKNNYNIEDPEMTIEWKMWETVQHTYKKKTANDKNISMLTKKTTKTNKTGTVQLLIDALEADIPKFKTHVFNFLHQNDEYKNCKEHLDENEAAIHCDFSENYVCKMGTEVQSMHFGASKIQVTLHTGVIYCKETKQSFCTISPSNIHQPEAIWAHLIPILEVTKTLIPNLKKLYIFSDGPSSQYKQKKNFYLIKYYAVLYNIDISWSFFESGHGKGVADAIGGVVKRALDREVSYGKDIQNASDVYSSLEQTVPSVKCIYISENEIDAVCKLIPTSLKAVPGTMSIHEVIAMKSNDKLIYHRPLTCFCNGFICNCFDMKTHQFETVFTEKPTDPSTPANTDLSCCDDLFPVTDLLLDENVALYEEIECVSIDENFNSQVIDMEQHIEDNVATKVTVVNEEIDSVLTNENINNQVIDIEHNAEPNATTEITICNEDIESIKENINSQVLGIKQDTEQSLITNSVDISDITHNDKKKLHNVQLHLGWPNPSISQITDKSILSQTKSLRTVVKRLVPCTRCKMGMSMYESVRCMTCNRYYCRRCIGGETDMDFIICASCFNSF</sequence>
<proteinExistence type="predicted"/>
<reference evidence="3" key="1">
    <citation type="submission" date="2022-03" db="EMBL/GenBank/DDBJ databases">
        <authorList>
            <person name="Tunstrom K."/>
        </authorList>
    </citation>
    <scope>NUCLEOTIDE SEQUENCE</scope>
</reference>
<dbReference type="AlphaFoldDB" id="A0AAU9V9Y9"/>
<accession>A0AAU9V9Y9</accession>
<feature type="coiled-coil region" evidence="1">
    <location>
        <begin position="109"/>
        <end position="161"/>
    </location>
</feature>
<feature type="compositionally biased region" description="Basic and acidic residues" evidence="2">
    <location>
        <begin position="15"/>
        <end position="24"/>
    </location>
</feature>
<feature type="compositionally biased region" description="Basic residues" evidence="2">
    <location>
        <begin position="56"/>
        <end position="65"/>
    </location>
</feature>
<dbReference type="Proteomes" id="UP001153954">
    <property type="component" value="Unassembled WGS sequence"/>
</dbReference>